<evidence type="ECO:0000313" key="2">
    <source>
        <dbReference type="Proteomes" id="UP001347796"/>
    </source>
</evidence>
<dbReference type="AlphaFoldDB" id="A0AAN8IYV8"/>
<dbReference type="Proteomes" id="UP001347796">
    <property type="component" value="Unassembled WGS sequence"/>
</dbReference>
<organism evidence="1 2">
    <name type="scientific">Patella caerulea</name>
    <name type="common">Rayed Mediterranean limpet</name>
    <dbReference type="NCBI Taxonomy" id="87958"/>
    <lineage>
        <taxon>Eukaryota</taxon>
        <taxon>Metazoa</taxon>
        <taxon>Spiralia</taxon>
        <taxon>Lophotrochozoa</taxon>
        <taxon>Mollusca</taxon>
        <taxon>Gastropoda</taxon>
        <taxon>Patellogastropoda</taxon>
        <taxon>Patelloidea</taxon>
        <taxon>Patellidae</taxon>
        <taxon>Patella</taxon>
    </lineage>
</organism>
<gene>
    <name evidence="1" type="ORF">SNE40_021180</name>
</gene>
<dbReference type="EMBL" id="JAZGQO010000018">
    <property type="protein sequence ID" value="KAK6167074.1"/>
    <property type="molecule type" value="Genomic_DNA"/>
</dbReference>
<reference evidence="1 2" key="1">
    <citation type="submission" date="2024-01" db="EMBL/GenBank/DDBJ databases">
        <title>The genome of the rayed Mediterranean limpet Patella caerulea (Linnaeus, 1758).</title>
        <authorList>
            <person name="Anh-Thu Weber A."/>
            <person name="Halstead-Nussloch G."/>
        </authorList>
    </citation>
    <scope>NUCLEOTIDE SEQUENCE [LARGE SCALE GENOMIC DNA]</scope>
    <source>
        <strain evidence="1">AATW-2023a</strain>
        <tissue evidence="1">Whole specimen</tissue>
    </source>
</reference>
<protein>
    <submittedName>
        <fullName evidence="1">Uncharacterized protein</fullName>
    </submittedName>
</protein>
<name>A0AAN8IYV8_PATCE</name>
<sequence length="179" mass="20437">MQEWKTDPARILRTVKRIKVNNFASENKRKKFKEKVTAIERAKKSAESLRDHFIRMIVVVAQSHIIDLKSQKSALLNKLERIQTDIVTNIQGVDARIFDRGLLIHSVLSIINVGTVYASIARRILSIVCSGRENEVHVCLDKYIEHSIKDSEKKLRGAEDWVYTITGGNQKVRQRGGNS</sequence>
<accession>A0AAN8IYV8</accession>
<comment type="caution">
    <text evidence="1">The sequence shown here is derived from an EMBL/GenBank/DDBJ whole genome shotgun (WGS) entry which is preliminary data.</text>
</comment>
<keyword evidence="2" id="KW-1185">Reference proteome</keyword>
<evidence type="ECO:0000313" key="1">
    <source>
        <dbReference type="EMBL" id="KAK6167074.1"/>
    </source>
</evidence>
<proteinExistence type="predicted"/>